<feature type="active site" description="Acyl-thioester intermediate" evidence="2">
    <location>
        <position position="211"/>
    </location>
</feature>
<comment type="caution">
    <text evidence="4">The sequence shown here is derived from an EMBL/GenBank/DDBJ whole genome shotgun (WGS) entry which is preliminary data.</text>
</comment>
<keyword evidence="3" id="KW-0472">Membrane</keyword>
<dbReference type="RefSeq" id="WP_179668742.1">
    <property type="nucleotide sequence ID" value="NZ_JACCFP010000001.1"/>
</dbReference>
<dbReference type="NCBIfam" id="NF033747">
    <property type="entry name" value="class_E_sortase"/>
    <property type="match status" value="1"/>
</dbReference>
<feature type="transmembrane region" description="Helical" evidence="3">
    <location>
        <begin position="26"/>
        <end position="49"/>
    </location>
</feature>
<dbReference type="EMBL" id="JACCFP010000001">
    <property type="protein sequence ID" value="NYJ02366.1"/>
    <property type="molecule type" value="Genomic_DNA"/>
</dbReference>
<dbReference type="EC" id="3.4.22.70" evidence="4"/>
<feature type="active site" description="Proton donor/acceptor" evidence="2">
    <location>
        <position position="134"/>
    </location>
</feature>
<keyword evidence="3" id="KW-0812">Transmembrane</keyword>
<sequence length="234" mass="25512">MTTTEEPQRVRRERVKVKKRDRNKAVTALGLALIVAGVAVLGWVAWQFWGTNWLSERKQQEVVGSLEAGWAEGSDAVRTDFGRATAILHIPRFGDDYAVPVLEGSSDEVLAAGVGHMEDTADAGQVGNYVLAGHRVTHGEPFAELPQLEPGDEVIVETRTATYTYVLDTGGTDLIVPFTEDWVLDPRPVNPDSGTQPPADAGKHLITLLTCSEIFHTDNRSVVFGHLVETNPTD</sequence>
<dbReference type="CDD" id="cd05830">
    <property type="entry name" value="Sortase_E"/>
    <property type="match status" value="1"/>
</dbReference>
<dbReference type="NCBIfam" id="TIGR01076">
    <property type="entry name" value="sortase_fam"/>
    <property type="match status" value="1"/>
</dbReference>
<evidence type="ECO:0000313" key="5">
    <source>
        <dbReference type="Proteomes" id="UP000530424"/>
    </source>
</evidence>
<dbReference type="InterPro" id="IPR053465">
    <property type="entry name" value="Sortase_Class_E"/>
</dbReference>
<protein>
    <submittedName>
        <fullName evidence="4">Sortase A</fullName>
        <ecNumber evidence="4">3.4.22.70</ecNumber>
    </submittedName>
</protein>
<dbReference type="GO" id="GO:0016787">
    <property type="term" value="F:hydrolase activity"/>
    <property type="evidence" value="ECO:0007669"/>
    <property type="project" value="UniProtKB-KW"/>
</dbReference>
<gene>
    <name evidence="4" type="ORF">HNR19_003064</name>
</gene>
<keyword evidence="1 4" id="KW-0378">Hydrolase</keyword>
<name>A0A853C5S4_9ACTN</name>
<dbReference type="Pfam" id="PF04203">
    <property type="entry name" value="Sortase"/>
    <property type="match status" value="1"/>
</dbReference>
<evidence type="ECO:0000256" key="1">
    <source>
        <dbReference type="ARBA" id="ARBA00022801"/>
    </source>
</evidence>
<keyword evidence="5" id="KW-1185">Reference proteome</keyword>
<evidence type="ECO:0000256" key="2">
    <source>
        <dbReference type="PIRSR" id="PIRSR605754-1"/>
    </source>
</evidence>
<evidence type="ECO:0000256" key="3">
    <source>
        <dbReference type="SAM" id="Phobius"/>
    </source>
</evidence>
<dbReference type="Proteomes" id="UP000530424">
    <property type="component" value="Unassembled WGS sequence"/>
</dbReference>
<accession>A0A853C5S4</accession>
<organism evidence="4 5">
    <name type="scientific">Nocardioides thalensis</name>
    <dbReference type="NCBI Taxonomy" id="1914755"/>
    <lineage>
        <taxon>Bacteria</taxon>
        <taxon>Bacillati</taxon>
        <taxon>Actinomycetota</taxon>
        <taxon>Actinomycetes</taxon>
        <taxon>Propionibacteriales</taxon>
        <taxon>Nocardioidaceae</taxon>
        <taxon>Nocardioides</taxon>
    </lineage>
</organism>
<proteinExistence type="predicted"/>
<dbReference type="InterPro" id="IPR005754">
    <property type="entry name" value="Sortase"/>
</dbReference>
<dbReference type="InterPro" id="IPR023365">
    <property type="entry name" value="Sortase_dom-sf"/>
</dbReference>
<dbReference type="Gene3D" id="2.40.260.10">
    <property type="entry name" value="Sortase"/>
    <property type="match status" value="1"/>
</dbReference>
<dbReference type="SUPFAM" id="SSF63817">
    <property type="entry name" value="Sortase"/>
    <property type="match status" value="1"/>
</dbReference>
<dbReference type="InterPro" id="IPR042003">
    <property type="entry name" value="Sortase_E"/>
</dbReference>
<keyword evidence="3" id="KW-1133">Transmembrane helix</keyword>
<dbReference type="AlphaFoldDB" id="A0A853C5S4"/>
<reference evidence="4 5" key="1">
    <citation type="submission" date="2020-07" db="EMBL/GenBank/DDBJ databases">
        <title>Sequencing the genomes of 1000 actinobacteria strains.</title>
        <authorList>
            <person name="Klenk H.-P."/>
        </authorList>
    </citation>
    <scope>NUCLEOTIDE SEQUENCE [LARGE SCALE GENOMIC DNA]</scope>
    <source>
        <strain evidence="4 5">DSM 103833</strain>
    </source>
</reference>
<evidence type="ECO:0000313" key="4">
    <source>
        <dbReference type="EMBL" id="NYJ02366.1"/>
    </source>
</evidence>